<gene>
    <name evidence="2" type="ORF">MAC_03650</name>
</gene>
<feature type="chain" id="PRO_5003234937" evidence="1">
    <location>
        <begin position="19"/>
        <end position="134"/>
    </location>
</feature>
<dbReference type="eggNOG" id="ENOG502RNKU">
    <property type="taxonomic scope" value="Eukaryota"/>
</dbReference>
<evidence type="ECO:0000313" key="3">
    <source>
        <dbReference type="Proteomes" id="UP000002499"/>
    </source>
</evidence>
<dbReference type="EMBL" id="GL698491">
    <property type="protein sequence ID" value="EFY90404.1"/>
    <property type="molecule type" value="Genomic_DNA"/>
</dbReference>
<name>E9E1A2_METAQ</name>
<dbReference type="AlphaFoldDB" id="E9E1A2"/>
<organism evidence="3">
    <name type="scientific">Metarhizium acridum (strain CQMa 102)</name>
    <dbReference type="NCBI Taxonomy" id="655827"/>
    <lineage>
        <taxon>Eukaryota</taxon>
        <taxon>Fungi</taxon>
        <taxon>Dikarya</taxon>
        <taxon>Ascomycota</taxon>
        <taxon>Pezizomycotina</taxon>
        <taxon>Sordariomycetes</taxon>
        <taxon>Hypocreomycetidae</taxon>
        <taxon>Hypocreales</taxon>
        <taxon>Clavicipitaceae</taxon>
        <taxon>Metarhizium</taxon>
    </lineage>
</organism>
<feature type="signal peptide" evidence="1">
    <location>
        <begin position="1"/>
        <end position="18"/>
    </location>
</feature>
<dbReference type="OrthoDB" id="4869988at2759"/>
<dbReference type="InParanoid" id="E9E1A2"/>
<proteinExistence type="predicted"/>
<accession>E9E1A2</accession>
<dbReference type="GeneID" id="19247961"/>
<keyword evidence="3" id="KW-1185">Reference proteome</keyword>
<keyword evidence="1" id="KW-0732">Signal</keyword>
<sequence>MRFSIVSAVIASAGLVAAAPASEPGKRETNLGGLGPIAGLVGGSGSGTANGAGNGIQSGLATLFGSADAVLNTPLDFVSKLVSGDPIGAVTSAGSEAMKFAGSVPGQVAKPFTDVGSGVASDMSKTTQAATKSN</sequence>
<evidence type="ECO:0000313" key="2">
    <source>
        <dbReference type="EMBL" id="EFY90404.1"/>
    </source>
</evidence>
<dbReference type="RefSeq" id="XP_007809990.1">
    <property type="nucleotide sequence ID" value="XM_007811799.1"/>
</dbReference>
<evidence type="ECO:0000256" key="1">
    <source>
        <dbReference type="SAM" id="SignalP"/>
    </source>
</evidence>
<dbReference type="HOGENOM" id="CLU_156710_0_0_1"/>
<dbReference type="Proteomes" id="UP000002499">
    <property type="component" value="Unassembled WGS sequence"/>
</dbReference>
<protein>
    <submittedName>
        <fullName evidence="2">Uncharacterized protein</fullName>
    </submittedName>
</protein>
<dbReference type="KEGG" id="maw:19247961"/>
<reference evidence="2 3" key="1">
    <citation type="journal article" date="2011" name="PLoS Genet.">
        <title>Genome sequencing and comparative transcriptomics of the model entomopathogenic fungi Metarhizium anisopliae and M. acridum.</title>
        <authorList>
            <person name="Gao Q."/>
            <person name="Jin K."/>
            <person name="Ying S.H."/>
            <person name="Zhang Y."/>
            <person name="Xiao G."/>
            <person name="Shang Y."/>
            <person name="Duan Z."/>
            <person name="Hu X."/>
            <person name="Xie X.Q."/>
            <person name="Zhou G."/>
            <person name="Peng G."/>
            <person name="Luo Z."/>
            <person name="Huang W."/>
            <person name="Wang B."/>
            <person name="Fang W."/>
            <person name="Wang S."/>
            <person name="Zhong Y."/>
            <person name="Ma L.J."/>
            <person name="St Leger R.J."/>
            <person name="Zhao G.P."/>
            <person name="Pei Y."/>
            <person name="Feng M.G."/>
            <person name="Xia Y."/>
            <person name="Wang C."/>
        </authorList>
    </citation>
    <scope>NUCLEOTIDE SEQUENCE [LARGE SCALE GENOMIC DNA]</scope>
    <source>
        <strain evidence="2 3">CQMa 102</strain>
    </source>
</reference>